<name>E5A973_LEPMJ</name>
<gene>
    <name evidence="1" type="ORF">LEMA_P013440.1</name>
</gene>
<dbReference type="eggNOG" id="ENOG502SD76">
    <property type="taxonomic scope" value="Eukaryota"/>
</dbReference>
<dbReference type="InParanoid" id="E5A973"/>
<accession>E5A973</accession>
<evidence type="ECO:0000313" key="1">
    <source>
        <dbReference type="EMBL" id="CBY00214.1"/>
    </source>
</evidence>
<dbReference type="OMA" id="ENVPIYN"/>
<evidence type="ECO:0000313" key="2">
    <source>
        <dbReference type="Proteomes" id="UP000002668"/>
    </source>
</evidence>
<keyword evidence="2" id="KW-1185">Reference proteome</keyword>
<protein>
    <submittedName>
        <fullName evidence="1">Uncharacterized protein</fullName>
    </submittedName>
</protein>
<reference evidence="2" key="1">
    <citation type="journal article" date="2011" name="Nat. Commun.">
        <title>Effector diversification within compartments of the Leptosphaeria maculans genome affected by Repeat-Induced Point mutations.</title>
        <authorList>
            <person name="Rouxel T."/>
            <person name="Grandaubert J."/>
            <person name="Hane J.K."/>
            <person name="Hoede C."/>
            <person name="van de Wouw A.P."/>
            <person name="Couloux A."/>
            <person name="Dominguez V."/>
            <person name="Anthouard V."/>
            <person name="Bally P."/>
            <person name="Bourras S."/>
            <person name="Cozijnsen A.J."/>
            <person name="Ciuffetti L.M."/>
            <person name="Degrave A."/>
            <person name="Dilmaghani A."/>
            <person name="Duret L."/>
            <person name="Fudal I."/>
            <person name="Goodwin S.B."/>
            <person name="Gout L."/>
            <person name="Glaser N."/>
            <person name="Linglin J."/>
            <person name="Kema G.H.J."/>
            <person name="Lapalu N."/>
            <person name="Lawrence C.B."/>
            <person name="May K."/>
            <person name="Meyer M."/>
            <person name="Ollivier B."/>
            <person name="Poulain J."/>
            <person name="Schoch C.L."/>
            <person name="Simon A."/>
            <person name="Spatafora J.W."/>
            <person name="Stachowiak A."/>
            <person name="Turgeon B.G."/>
            <person name="Tyler B.M."/>
            <person name="Vincent D."/>
            <person name="Weissenbach J."/>
            <person name="Amselem J."/>
            <person name="Quesneville H."/>
            <person name="Oliver R.P."/>
            <person name="Wincker P."/>
            <person name="Balesdent M.-H."/>
            <person name="Howlett B.J."/>
        </authorList>
    </citation>
    <scope>NUCLEOTIDE SEQUENCE [LARGE SCALE GENOMIC DNA]</scope>
    <source>
        <strain evidence="2">JN3 / isolate v23.1.3 / race Av1-4-5-6-7-8</strain>
    </source>
</reference>
<dbReference type="Proteomes" id="UP000002668">
    <property type="component" value="Genome"/>
</dbReference>
<dbReference type="VEuPathDB" id="FungiDB:LEMA_P013440.1"/>
<sequence>MLTNLLLPLHLTKEQQKLVYAKANRAKLDADPIEITLGDVTLPLEHIDRNRLPDRFQSIRNILRLSETREDWENVVKLLEGAENAGLHMKPHWHEMVVRRLNLAGMQHLVFKALQRVKATGLRLSDHGLLMQVLRGLHDKAALADWQQEETTKALRMARQVTELMEDEEHHGGRTREATFSNMDHRRDPILIALPTELAAVLAQRHGGDVDQVKKLANRLVTALKQSDYATQLNSIAKRLGPSSSGTAYPNRVEEFFLNSRILLQLIIVWNALRTSQTVLGTDMPMADEAKAFETRLEQLIDEGMKALPRSTTESGKSRNNEVFGYLQDAIERCQRG</sequence>
<dbReference type="HOGENOM" id="CLU_047846_0_1_1"/>
<dbReference type="OrthoDB" id="5405126at2759"/>
<dbReference type="EMBL" id="FP929138">
    <property type="protein sequence ID" value="CBY00214.1"/>
    <property type="molecule type" value="Genomic_DNA"/>
</dbReference>
<organism evidence="2">
    <name type="scientific">Leptosphaeria maculans (strain JN3 / isolate v23.1.3 / race Av1-4-5-6-7-8)</name>
    <name type="common">Blackleg fungus</name>
    <name type="synonym">Phoma lingam</name>
    <dbReference type="NCBI Taxonomy" id="985895"/>
    <lineage>
        <taxon>Eukaryota</taxon>
        <taxon>Fungi</taxon>
        <taxon>Dikarya</taxon>
        <taxon>Ascomycota</taxon>
        <taxon>Pezizomycotina</taxon>
        <taxon>Dothideomycetes</taxon>
        <taxon>Pleosporomycetidae</taxon>
        <taxon>Pleosporales</taxon>
        <taxon>Pleosporineae</taxon>
        <taxon>Leptosphaeriaceae</taxon>
        <taxon>Plenodomus</taxon>
        <taxon>Plenodomus lingam/Leptosphaeria maculans species complex</taxon>
    </lineage>
</organism>
<dbReference type="AlphaFoldDB" id="E5A973"/>
<proteinExistence type="predicted"/>